<feature type="domain" description="Phosphotyrosine protein phosphatase I" evidence="6">
    <location>
        <begin position="5"/>
        <end position="149"/>
    </location>
</feature>
<keyword evidence="3" id="KW-0378">Hydrolase</keyword>
<dbReference type="InterPro" id="IPR050438">
    <property type="entry name" value="LMW_PTPase"/>
</dbReference>
<protein>
    <recommendedName>
        <fullName evidence="2">protein-tyrosine-phosphatase</fullName>
        <ecNumber evidence="2">3.1.3.48</ecNumber>
    </recommendedName>
</protein>
<evidence type="ECO:0000259" key="6">
    <source>
        <dbReference type="SMART" id="SM00226"/>
    </source>
</evidence>
<dbReference type="EC" id="3.1.3.48" evidence="2"/>
<dbReference type="CDD" id="cd16343">
    <property type="entry name" value="LMWPTP"/>
    <property type="match status" value="1"/>
</dbReference>
<gene>
    <name evidence="7" type="ORF">DX908_08515</name>
</gene>
<comment type="similarity">
    <text evidence="1">Belongs to the low molecular weight phosphotyrosine protein phosphatase family.</text>
</comment>
<proteinExistence type="inferred from homology"/>
<dbReference type="Pfam" id="PF01451">
    <property type="entry name" value="LMWPc"/>
    <property type="match status" value="1"/>
</dbReference>
<dbReference type="GO" id="GO:0004725">
    <property type="term" value="F:protein tyrosine phosphatase activity"/>
    <property type="evidence" value="ECO:0007669"/>
    <property type="project" value="UniProtKB-EC"/>
</dbReference>
<feature type="active site" description="Nucleophile" evidence="5">
    <location>
        <position position="11"/>
    </location>
</feature>
<dbReference type="SMART" id="SM00226">
    <property type="entry name" value="LMWPc"/>
    <property type="match status" value="1"/>
</dbReference>
<feature type="active site" description="Proton donor" evidence="5">
    <location>
        <position position="123"/>
    </location>
</feature>
<organism evidence="7 8">
    <name type="scientific">Parvularcula marina</name>
    <dbReference type="NCBI Taxonomy" id="2292771"/>
    <lineage>
        <taxon>Bacteria</taxon>
        <taxon>Pseudomonadati</taxon>
        <taxon>Pseudomonadota</taxon>
        <taxon>Alphaproteobacteria</taxon>
        <taxon>Parvularculales</taxon>
        <taxon>Parvularculaceae</taxon>
        <taxon>Parvularcula</taxon>
    </lineage>
</organism>
<evidence type="ECO:0000313" key="7">
    <source>
        <dbReference type="EMBL" id="RFB05295.1"/>
    </source>
</evidence>
<dbReference type="SUPFAM" id="SSF52788">
    <property type="entry name" value="Phosphotyrosine protein phosphatases I"/>
    <property type="match status" value="1"/>
</dbReference>
<dbReference type="FunCoup" id="A0A371RIN1">
    <property type="interactions" value="458"/>
</dbReference>
<accession>A0A371RIN1</accession>
<dbReference type="InterPro" id="IPR017867">
    <property type="entry name" value="Tyr_phospatase_low_mol_wt"/>
</dbReference>
<dbReference type="InParanoid" id="A0A371RIN1"/>
<dbReference type="Gene3D" id="3.40.50.2300">
    <property type="match status" value="1"/>
</dbReference>
<keyword evidence="4" id="KW-0904">Protein phosphatase</keyword>
<feature type="active site" evidence="5">
    <location>
        <position position="17"/>
    </location>
</feature>
<sequence>MSKAPRLFFVCLGNICRSPVAEGVMRARAKARGIQVEVASAGTGGWHVGGAADKRMTAAAALRGYDLSAHRAQQADSGDFYIHDMIFAMDSSNHADLLDIRPPDATANLQMFLARTGGGDVPDPYYGGPEGFDHVIDLVEEAVDAILDDIEAGR</sequence>
<dbReference type="Proteomes" id="UP000264589">
    <property type="component" value="Unassembled WGS sequence"/>
</dbReference>
<evidence type="ECO:0000256" key="1">
    <source>
        <dbReference type="ARBA" id="ARBA00011063"/>
    </source>
</evidence>
<evidence type="ECO:0000256" key="2">
    <source>
        <dbReference type="ARBA" id="ARBA00013064"/>
    </source>
</evidence>
<evidence type="ECO:0000256" key="3">
    <source>
        <dbReference type="ARBA" id="ARBA00022801"/>
    </source>
</evidence>
<evidence type="ECO:0000256" key="5">
    <source>
        <dbReference type="PIRSR" id="PIRSR617867-1"/>
    </source>
</evidence>
<dbReference type="PRINTS" id="PR00719">
    <property type="entry name" value="LMWPTPASE"/>
</dbReference>
<dbReference type="EMBL" id="QUQO01000001">
    <property type="protein sequence ID" value="RFB05295.1"/>
    <property type="molecule type" value="Genomic_DNA"/>
</dbReference>
<dbReference type="PANTHER" id="PTHR11717:SF7">
    <property type="entry name" value="LOW MOLECULAR WEIGHT PHOSPHOTYROSINE PROTEIN PHOSPHATASE"/>
    <property type="match status" value="1"/>
</dbReference>
<dbReference type="AlphaFoldDB" id="A0A371RIN1"/>
<keyword evidence="8" id="KW-1185">Reference proteome</keyword>
<name>A0A371RIN1_9PROT</name>
<comment type="caution">
    <text evidence="7">The sequence shown here is derived from an EMBL/GenBank/DDBJ whole genome shotgun (WGS) entry which is preliminary data.</text>
</comment>
<dbReference type="PANTHER" id="PTHR11717">
    <property type="entry name" value="LOW MOLECULAR WEIGHT PROTEIN TYROSINE PHOSPHATASE"/>
    <property type="match status" value="1"/>
</dbReference>
<evidence type="ECO:0000256" key="4">
    <source>
        <dbReference type="ARBA" id="ARBA00022912"/>
    </source>
</evidence>
<evidence type="ECO:0000313" key="8">
    <source>
        <dbReference type="Proteomes" id="UP000264589"/>
    </source>
</evidence>
<dbReference type="InterPro" id="IPR036196">
    <property type="entry name" value="Ptyr_pPase_sf"/>
</dbReference>
<dbReference type="OrthoDB" id="9784339at2"/>
<reference evidence="7 8" key="1">
    <citation type="submission" date="2018-08" db="EMBL/GenBank/DDBJ databases">
        <title>Parvularcula sp. SM1705, isolated from surface water of the South Sea China.</title>
        <authorList>
            <person name="Sun L."/>
        </authorList>
    </citation>
    <scope>NUCLEOTIDE SEQUENCE [LARGE SCALE GENOMIC DNA]</scope>
    <source>
        <strain evidence="7 8">SM1705</strain>
    </source>
</reference>
<dbReference type="RefSeq" id="WP_116391927.1">
    <property type="nucleotide sequence ID" value="NZ_QUQO01000001.1"/>
</dbReference>
<dbReference type="InterPro" id="IPR023485">
    <property type="entry name" value="Ptyr_pPase"/>
</dbReference>